<dbReference type="Proteomes" id="UP000192756">
    <property type="component" value="Unassembled WGS sequence"/>
</dbReference>
<dbReference type="AlphaFoldDB" id="A0A1W2CVI2"/>
<proteinExistence type="predicted"/>
<protein>
    <submittedName>
        <fullName evidence="1">Bacteriocin-type signal sequence-containing protein</fullName>
    </submittedName>
</protein>
<organism evidence="1 2">
    <name type="scientific">Pedobacter africanus</name>
    <dbReference type="NCBI Taxonomy" id="151894"/>
    <lineage>
        <taxon>Bacteria</taxon>
        <taxon>Pseudomonadati</taxon>
        <taxon>Bacteroidota</taxon>
        <taxon>Sphingobacteriia</taxon>
        <taxon>Sphingobacteriales</taxon>
        <taxon>Sphingobacteriaceae</taxon>
        <taxon>Pedobacter</taxon>
    </lineage>
</organism>
<evidence type="ECO:0000313" key="2">
    <source>
        <dbReference type="Proteomes" id="UP000192756"/>
    </source>
</evidence>
<reference evidence="2" key="1">
    <citation type="submission" date="2017-04" db="EMBL/GenBank/DDBJ databases">
        <authorList>
            <person name="Varghese N."/>
            <person name="Submissions S."/>
        </authorList>
    </citation>
    <scope>NUCLEOTIDE SEQUENCE [LARGE SCALE GENOMIC DNA]</scope>
    <source>
        <strain evidence="2">DSM 12126</strain>
    </source>
</reference>
<keyword evidence="2" id="KW-1185">Reference proteome</keyword>
<accession>A0A1W2CVI2</accession>
<sequence length="53" mass="6065">METLSQAEMAQIIGGAQCPPFPKFTDEQLRGYLLDAQLKEELDQLNFEWDASF</sequence>
<evidence type="ECO:0000313" key="1">
    <source>
        <dbReference type="EMBL" id="SMC89233.1"/>
    </source>
</evidence>
<dbReference type="NCBIfam" id="TIGR01847">
    <property type="entry name" value="bacteriocin_sig"/>
    <property type="match status" value="1"/>
</dbReference>
<dbReference type="RefSeq" id="WP_144008968.1">
    <property type="nucleotide sequence ID" value="NZ_FWXT01000002.1"/>
</dbReference>
<dbReference type="InterPro" id="IPR010133">
    <property type="entry name" value="Bacteriocin_signal_seq"/>
</dbReference>
<gene>
    <name evidence="1" type="ORF">SAMN04488524_3297</name>
</gene>
<name>A0A1W2CVI2_9SPHI</name>
<dbReference type="EMBL" id="FWXT01000002">
    <property type="protein sequence ID" value="SMC89233.1"/>
    <property type="molecule type" value="Genomic_DNA"/>
</dbReference>